<dbReference type="InterPro" id="IPR031818">
    <property type="entry name" value="Hri1"/>
</dbReference>
<dbReference type="STRING" id="1344416.A0A139AEN9"/>
<dbReference type="OrthoDB" id="4045395at2759"/>
<reference evidence="2 3" key="1">
    <citation type="journal article" date="2015" name="Genome Biol. Evol.">
        <title>Phylogenomic analyses indicate that early fungi evolved digesting cell walls of algal ancestors of land plants.</title>
        <authorList>
            <person name="Chang Y."/>
            <person name="Wang S."/>
            <person name="Sekimoto S."/>
            <person name="Aerts A.L."/>
            <person name="Choi C."/>
            <person name="Clum A."/>
            <person name="LaButti K.M."/>
            <person name="Lindquist E.A."/>
            <person name="Yee Ngan C."/>
            <person name="Ohm R.A."/>
            <person name="Salamov A.A."/>
            <person name="Grigoriev I.V."/>
            <person name="Spatafora J.W."/>
            <person name="Berbee M.L."/>
        </authorList>
    </citation>
    <scope>NUCLEOTIDE SEQUENCE [LARGE SCALE GENOMIC DNA]</scope>
    <source>
        <strain evidence="2 3">JEL478</strain>
    </source>
</reference>
<dbReference type="EMBL" id="KQ965763">
    <property type="protein sequence ID" value="KXS15261.1"/>
    <property type="molecule type" value="Genomic_DNA"/>
</dbReference>
<feature type="compositionally biased region" description="Low complexity" evidence="1">
    <location>
        <begin position="197"/>
        <end position="206"/>
    </location>
</feature>
<organism evidence="2 3">
    <name type="scientific">Gonapodya prolifera (strain JEL478)</name>
    <name type="common">Monoblepharis prolifera</name>
    <dbReference type="NCBI Taxonomy" id="1344416"/>
    <lineage>
        <taxon>Eukaryota</taxon>
        <taxon>Fungi</taxon>
        <taxon>Fungi incertae sedis</taxon>
        <taxon>Chytridiomycota</taxon>
        <taxon>Chytridiomycota incertae sedis</taxon>
        <taxon>Monoblepharidomycetes</taxon>
        <taxon>Monoblepharidales</taxon>
        <taxon>Gonapodyaceae</taxon>
        <taxon>Gonapodya</taxon>
    </lineage>
</organism>
<dbReference type="AlphaFoldDB" id="A0A139AEN9"/>
<name>A0A139AEN9_GONPJ</name>
<dbReference type="Gene3D" id="2.40.128.320">
    <property type="entry name" value="Protein HRI1, N-terminal domain"/>
    <property type="match status" value="1"/>
</dbReference>
<accession>A0A139AEN9</accession>
<dbReference type="Pfam" id="PF16815">
    <property type="entry name" value="HRI1"/>
    <property type="match status" value="1"/>
</dbReference>
<dbReference type="InterPro" id="IPR043047">
    <property type="entry name" value="Hri1_N_sf"/>
</dbReference>
<evidence type="ECO:0000313" key="3">
    <source>
        <dbReference type="Proteomes" id="UP000070544"/>
    </source>
</evidence>
<feature type="region of interest" description="Disordered" evidence="1">
    <location>
        <begin position="197"/>
        <end position="217"/>
    </location>
</feature>
<gene>
    <name evidence="2" type="ORF">M427DRAFT_135220</name>
</gene>
<protein>
    <recommendedName>
        <fullName evidence="4">Protein HRI1</fullName>
    </recommendedName>
</protein>
<dbReference type="Proteomes" id="UP000070544">
    <property type="component" value="Unassembled WGS sequence"/>
</dbReference>
<keyword evidence="3" id="KW-1185">Reference proteome</keyword>
<sequence length="270" mass="29518">MPHPLDATVAALPRTKPYINTRRGIAWGNPPAPFSEPCDVLILHGSKLAADVRINKTAGDIDWAMVVWSEYLEKNPPKKQFHHIIDSRGQTDPDCGVMHTLPNETVLETGEMTNPATGTVQYYEELWHDIDNTCPKGLGLDYVLVLRTPDWKRFVFKTGQYAVAIADQSPPSSSSSAGAAAAAKSAVPDFAVATFELSPPTSSTTPSNPPTPSSYTWHQKVRRGITPASRPDELAPPPVILPESWVEGAVVDEGEWKGWLVEDVVREGAW</sequence>
<proteinExistence type="predicted"/>
<evidence type="ECO:0000313" key="2">
    <source>
        <dbReference type="EMBL" id="KXS15261.1"/>
    </source>
</evidence>
<evidence type="ECO:0000256" key="1">
    <source>
        <dbReference type="SAM" id="MobiDB-lite"/>
    </source>
</evidence>
<evidence type="ECO:0008006" key="4">
    <source>
        <dbReference type="Google" id="ProtNLM"/>
    </source>
</evidence>